<evidence type="ECO:0000313" key="2">
    <source>
        <dbReference type="EMBL" id="ADD95989.1"/>
    </source>
</evidence>
<protein>
    <submittedName>
        <fullName evidence="2">Uncharacterized protein</fullName>
    </submittedName>
</protein>
<accession>D6PJT8</accession>
<sequence>MGSPSATGGGRTDAGPNRTTATKIGVGNITESGKKTPLYKSDNPDAFRNRGAEK</sequence>
<feature type="region of interest" description="Disordered" evidence="1">
    <location>
        <begin position="1"/>
        <end position="54"/>
    </location>
</feature>
<proteinExistence type="predicted"/>
<reference evidence="2" key="1">
    <citation type="journal article" date="2010" name="ISME J.">
        <title>Metagenome of the Mediterranean deep chlorophyll maximum studied by direct and fosmid library 454 pyrosequencing.</title>
        <authorList>
            <person name="Ghai R."/>
            <person name="Martin-Cuadrado A.B."/>
            <person name="Molto A.G."/>
            <person name="Heredia I.G."/>
            <person name="Cabrera R."/>
            <person name="Martin J."/>
            <person name="Verdu M."/>
            <person name="Deschamps P."/>
            <person name="Moreira D."/>
            <person name="Lopez-Garcia P."/>
            <person name="Mira A."/>
            <person name="Rodriguez-Valera F."/>
        </authorList>
    </citation>
    <scope>NUCLEOTIDE SEQUENCE</scope>
</reference>
<dbReference type="AlphaFoldDB" id="D6PJT8"/>
<organism evidence="2">
    <name type="scientific">uncultured organism MedDCM-OCT-S04-C1073</name>
    <dbReference type="NCBI Taxonomy" id="743607"/>
    <lineage>
        <taxon>unclassified sequences</taxon>
        <taxon>environmental samples</taxon>
    </lineage>
</organism>
<feature type="compositionally biased region" description="Basic and acidic residues" evidence="1">
    <location>
        <begin position="42"/>
        <end position="54"/>
    </location>
</feature>
<evidence type="ECO:0000256" key="1">
    <source>
        <dbReference type="SAM" id="MobiDB-lite"/>
    </source>
</evidence>
<name>D6PJT8_9ZZZZ</name>
<dbReference type="EMBL" id="GU943113">
    <property type="protein sequence ID" value="ADD95989.1"/>
    <property type="molecule type" value="Genomic_DNA"/>
</dbReference>